<evidence type="ECO:0000256" key="2">
    <source>
        <dbReference type="ARBA" id="ARBA00022679"/>
    </source>
</evidence>
<evidence type="ECO:0000256" key="5">
    <source>
        <dbReference type="ARBA" id="ARBA00022840"/>
    </source>
</evidence>
<dbReference type="Gene3D" id="1.10.510.10">
    <property type="entry name" value="Transferase(Phosphotransferase) domain 1"/>
    <property type="match status" value="1"/>
</dbReference>
<reference evidence="8" key="3">
    <citation type="submission" date="2015-02" db="UniProtKB">
        <authorList>
            <consortium name="EnsemblProtists"/>
        </authorList>
    </citation>
    <scope>IDENTIFICATION</scope>
    <source>
        <strain evidence="8">DAOM BR144</strain>
    </source>
</reference>
<evidence type="ECO:0000259" key="7">
    <source>
        <dbReference type="PROSITE" id="PS50011"/>
    </source>
</evidence>
<feature type="domain" description="Protein kinase" evidence="7">
    <location>
        <begin position="138"/>
        <end position="444"/>
    </location>
</feature>
<keyword evidence="1" id="KW-0723">Serine/threonine-protein kinase</keyword>
<evidence type="ECO:0000256" key="4">
    <source>
        <dbReference type="ARBA" id="ARBA00022777"/>
    </source>
</evidence>
<reference evidence="9" key="1">
    <citation type="journal article" date="2010" name="Genome Biol.">
        <title>Genome sequence of the necrotrophic plant pathogen Pythium ultimum reveals original pathogenicity mechanisms and effector repertoire.</title>
        <authorList>
            <person name="Levesque C.A."/>
            <person name="Brouwer H."/>
            <person name="Cano L."/>
            <person name="Hamilton J.P."/>
            <person name="Holt C."/>
            <person name="Huitema E."/>
            <person name="Raffaele S."/>
            <person name="Robideau G.P."/>
            <person name="Thines M."/>
            <person name="Win J."/>
            <person name="Zerillo M.M."/>
            <person name="Beakes G.W."/>
            <person name="Boore J.L."/>
            <person name="Busam D."/>
            <person name="Dumas B."/>
            <person name="Ferriera S."/>
            <person name="Fuerstenberg S.I."/>
            <person name="Gachon C.M."/>
            <person name="Gaulin E."/>
            <person name="Govers F."/>
            <person name="Grenville-Briggs L."/>
            <person name="Horner N."/>
            <person name="Hostetler J."/>
            <person name="Jiang R.H."/>
            <person name="Johnson J."/>
            <person name="Krajaejun T."/>
            <person name="Lin H."/>
            <person name="Meijer H.J."/>
            <person name="Moore B."/>
            <person name="Morris P."/>
            <person name="Phuntmart V."/>
            <person name="Puiu D."/>
            <person name="Shetty J."/>
            <person name="Stajich J.E."/>
            <person name="Tripathy S."/>
            <person name="Wawra S."/>
            <person name="van West P."/>
            <person name="Whitty B.R."/>
            <person name="Coutinho P.M."/>
            <person name="Henrissat B."/>
            <person name="Martin F."/>
            <person name="Thomas P.D."/>
            <person name="Tyler B.M."/>
            <person name="De Vries R.P."/>
            <person name="Kamoun S."/>
            <person name="Yandell M."/>
            <person name="Tisserat N."/>
            <person name="Buell C.R."/>
        </authorList>
    </citation>
    <scope>NUCLEOTIDE SEQUENCE</scope>
    <source>
        <strain evidence="9">DAOM:BR144</strain>
    </source>
</reference>
<dbReference type="eggNOG" id="KOG0032">
    <property type="taxonomic scope" value="Eukaryota"/>
</dbReference>
<organism evidence="8 9">
    <name type="scientific">Globisporangium ultimum (strain ATCC 200006 / CBS 805.95 / DAOM BR144)</name>
    <name type="common">Pythium ultimum</name>
    <dbReference type="NCBI Taxonomy" id="431595"/>
    <lineage>
        <taxon>Eukaryota</taxon>
        <taxon>Sar</taxon>
        <taxon>Stramenopiles</taxon>
        <taxon>Oomycota</taxon>
        <taxon>Peronosporomycetes</taxon>
        <taxon>Pythiales</taxon>
        <taxon>Pythiaceae</taxon>
        <taxon>Globisporangium</taxon>
    </lineage>
</organism>
<dbReference type="EnsemblProtists" id="PYU1_T004030">
    <property type="protein sequence ID" value="PYU1_T004030"/>
    <property type="gene ID" value="PYU1_G004020"/>
</dbReference>
<protein>
    <recommendedName>
        <fullName evidence="7">Protein kinase domain-containing protein</fullName>
    </recommendedName>
</protein>
<dbReference type="OMA" id="CMAPERF"/>
<evidence type="ECO:0000256" key="1">
    <source>
        <dbReference type="ARBA" id="ARBA00022527"/>
    </source>
</evidence>
<keyword evidence="9" id="KW-1185">Reference proteome</keyword>
<evidence type="ECO:0000256" key="6">
    <source>
        <dbReference type="SAM" id="MobiDB-lite"/>
    </source>
</evidence>
<accession>K3WGD9</accession>
<dbReference type="GO" id="GO:0004674">
    <property type="term" value="F:protein serine/threonine kinase activity"/>
    <property type="evidence" value="ECO:0007669"/>
    <property type="project" value="UniProtKB-KW"/>
</dbReference>
<dbReference type="GO" id="GO:0005524">
    <property type="term" value="F:ATP binding"/>
    <property type="evidence" value="ECO:0007669"/>
    <property type="project" value="UniProtKB-KW"/>
</dbReference>
<feature type="compositionally biased region" description="Low complexity" evidence="6">
    <location>
        <begin position="173"/>
        <end position="185"/>
    </location>
</feature>
<proteinExistence type="predicted"/>
<dbReference type="EMBL" id="GL376567">
    <property type="status" value="NOT_ANNOTATED_CDS"/>
    <property type="molecule type" value="Genomic_DNA"/>
</dbReference>
<dbReference type="InterPro" id="IPR008271">
    <property type="entry name" value="Ser/Thr_kinase_AS"/>
</dbReference>
<dbReference type="InterPro" id="IPR000719">
    <property type="entry name" value="Prot_kinase_dom"/>
</dbReference>
<dbReference type="InterPro" id="IPR011009">
    <property type="entry name" value="Kinase-like_dom_sf"/>
</dbReference>
<feature type="region of interest" description="Disordered" evidence="6">
    <location>
        <begin position="165"/>
        <end position="192"/>
    </location>
</feature>
<dbReference type="Proteomes" id="UP000019132">
    <property type="component" value="Unassembled WGS sequence"/>
</dbReference>
<dbReference type="PROSITE" id="PS50011">
    <property type="entry name" value="PROTEIN_KINASE_DOM"/>
    <property type="match status" value="1"/>
</dbReference>
<evidence type="ECO:0000313" key="8">
    <source>
        <dbReference type="EnsemblProtists" id="PYU1_T004030"/>
    </source>
</evidence>
<reference evidence="9" key="2">
    <citation type="submission" date="2010-04" db="EMBL/GenBank/DDBJ databases">
        <authorList>
            <person name="Buell R."/>
            <person name="Hamilton J."/>
            <person name="Hostetler J."/>
        </authorList>
    </citation>
    <scope>NUCLEOTIDE SEQUENCE [LARGE SCALE GENOMIC DNA]</scope>
    <source>
        <strain evidence="9">DAOM:BR144</strain>
    </source>
</reference>
<keyword evidence="5" id="KW-0067">ATP-binding</keyword>
<dbReference type="AlphaFoldDB" id="K3WGD9"/>
<dbReference type="InParanoid" id="K3WGD9"/>
<dbReference type="InterPro" id="IPR050205">
    <property type="entry name" value="CDPK_Ser/Thr_kinases"/>
</dbReference>
<dbReference type="SUPFAM" id="SSF56112">
    <property type="entry name" value="Protein kinase-like (PK-like)"/>
    <property type="match status" value="1"/>
</dbReference>
<evidence type="ECO:0000313" key="9">
    <source>
        <dbReference type="Proteomes" id="UP000019132"/>
    </source>
</evidence>
<evidence type="ECO:0000256" key="3">
    <source>
        <dbReference type="ARBA" id="ARBA00022741"/>
    </source>
</evidence>
<name>K3WGD9_GLOUD</name>
<dbReference type="Pfam" id="PF00069">
    <property type="entry name" value="Pkinase"/>
    <property type="match status" value="1"/>
</dbReference>
<dbReference type="STRING" id="431595.K3WGD9"/>
<dbReference type="HOGENOM" id="CLU_611764_0_0_1"/>
<dbReference type="PANTHER" id="PTHR24349">
    <property type="entry name" value="SERINE/THREONINE-PROTEIN KINASE"/>
    <property type="match status" value="1"/>
</dbReference>
<keyword evidence="2" id="KW-0808">Transferase</keyword>
<dbReference type="SMART" id="SM00220">
    <property type="entry name" value="S_TKc"/>
    <property type="match status" value="1"/>
</dbReference>
<keyword evidence="3" id="KW-0547">Nucleotide-binding</keyword>
<dbReference type="VEuPathDB" id="FungiDB:PYU1_G004020"/>
<sequence length="511" mass="56343">MVTMARPRVGAASDGVIPNEFAVAARVQVQRMMPVWMAKTRCLVLRGSKAPILAVYRHRNVTTTGDERLLHDGNPLKVMILGDDTLVQVAGEKTMVLVSSRVRKHETWAIVFASSGDRKRMYELVKTWIELSAFLQTLTGFESIAKSNYSVVYMCHEQEAASEAKGHGAEFNSARSMSAPSPSSLSRRRGHRGRRFALKRVGKDQSANEIAITARVTAIETLRPYLARYLYMYETASDNSVTIVMQHYSGGSLADRIRAMGSANPLSEKIVRSVLSSLCSALYALHQHGILHLDVKAGNILFDVASSRTFLNLKLVDFGSATPMVTARTPWVTGEYRQSPEASDRANGGTYGCMAPERFDGQYGPEADVYGAGVVLYHMVVGEIPFPGKDMYQVLVKNMAGTVSFASPRWTHVSSSLRHLAMRMLDANPATRITLPEILRLKWLSQNVSTHELKLKEELSSAIASASERAHKKGASAGVVMGSFHRHGESNSNYSEYDSGMTYFSWSAKYA</sequence>
<dbReference type="PROSITE" id="PS00108">
    <property type="entry name" value="PROTEIN_KINASE_ST"/>
    <property type="match status" value="1"/>
</dbReference>
<keyword evidence="4" id="KW-0418">Kinase</keyword>